<evidence type="ECO:0000313" key="2">
    <source>
        <dbReference type="EMBL" id="MDQ8208726.1"/>
    </source>
</evidence>
<accession>A0ABU1AX55</accession>
<dbReference type="Gene3D" id="3.30.450.40">
    <property type="match status" value="1"/>
</dbReference>
<keyword evidence="3" id="KW-1185">Reference proteome</keyword>
<dbReference type="InterPro" id="IPR029016">
    <property type="entry name" value="GAF-like_dom_sf"/>
</dbReference>
<dbReference type="Proteomes" id="UP001225316">
    <property type="component" value="Unassembled WGS sequence"/>
</dbReference>
<evidence type="ECO:0000313" key="3">
    <source>
        <dbReference type="Proteomes" id="UP001225316"/>
    </source>
</evidence>
<reference evidence="2 3" key="1">
    <citation type="submission" date="2023-04" db="EMBL/GenBank/DDBJ databases">
        <title>A novel bacteria isolated from coastal sediment.</title>
        <authorList>
            <person name="Liu X.-J."/>
            <person name="Du Z.-J."/>
        </authorList>
    </citation>
    <scope>NUCLEOTIDE SEQUENCE [LARGE SCALE GENOMIC DNA]</scope>
    <source>
        <strain evidence="2 3">SDUM461003</strain>
    </source>
</reference>
<sequence>MLHQQLRKSCHSLLDEGVERLDLPVGIVSHIYNGLYKVIAINSEMGELVDNAIFPLEKTYCRAVYESQETLAITSIDGIAGMRLHPLYLELPLEAYLGTPIMHKGRVWGTVNFSSSKLHAAFTDRDRALVEAYAATVSEWLAAMDAPKLGDTGDTFAPFGPRDS</sequence>
<organism evidence="2 3">
    <name type="scientific">Thalassobacterium maritimum</name>
    <dbReference type="NCBI Taxonomy" id="3041265"/>
    <lineage>
        <taxon>Bacteria</taxon>
        <taxon>Pseudomonadati</taxon>
        <taxon>Verrucomicrobiota</taxon>
        <taxon>Opitutia</taxon>
        <taxon>Puniceicoccales</taxon>
        <taxon>Coraliomargaritaceae</taxon>
        <taxon>Thalassobacterium</taxon>
    </lineage>
</organism>
<name>A0ABU1AX55_9BACT</name>
<protein>
    <submittedName>
        <fullName evidence="2">GAF domain-containing protein</fullName>
    </submittedName>
</protein>
<dbReference type="RefSeq" id="WP_308951382.1">
    <property type="nucleotide sequence ID" value="NZ_JARXHW010000039.1"/>
</dbReference>
<dbReference type="Pfam" id="PF01590">
    <property type="entry name" value="GAF"/>
    <property type="match status" value="1"/>
</dbReference>
<evidence type="ECO:0000259" key="1">
    <source>
        <dbReference type="Pfam" id="PF01590"/>
    </source>
</evidence>
<dbReference type="InterPro" id="IPR003018">
    <property type="entry name" value="GAF"/>
</dbReference>
<proteinExistence type="predicted"/>
<feature type="domain" description="GAF" evidence="1">
    <location>
        <begin position="9"/>
        <end position="138"/>
    </location>
</feature>
<comment type="caution">
    <text evidence="2">The sequence shown here is derived from an EMBL/GenBank/DDBJ whole genome shotgun (WGS) entry which is preliminary data.</text>
</comment>
<gene>
    <name evidence="2" type="ORF">QEH52_14460</name>
</gene>
<dbReference type="SUPFAM" id="SSF55781">
    <property type="entry name" value="GAF domain-like"/>
    <property type="match status" value="1"/>
</dbReference>
<dbReference type="EMBL" id="JARXHW010000039">
    <property type="protein sequence ID" value="MDQ8208726.1"/>
    <property type="molecule type" value="Genomic_DNA"/>
</dbReference>